<accession>A0A5N5XH07</accession>
<dbReference type="PANTHER" id="PTHR10252:SF54">
    <property type="entry name" value="CHROMATIN ACCESSIBILITY COMPLEX PROTEIN 1"/>
    <property type="match status" value="1"/>
</dbReference>
<gene>
    <name evidence="5" type="ORF">BDV29DRAFT_165829</name>
</gene>
<evidence type="ECO:0000259" key="4">
    <source>
        <dbReference type="Pfam" id="PF00808"/>
    </source>
</evidence>
<proteinExistence type="predicted"/>
<comment type="subcellular location">
    <subcellularLocation>
        <location evidence="1">Nucleus</location>
    </subcellularLocation>
</comment>
<dbReference type="InterPro" id="IPR003958">
    <property type="entry name" value="CBFA_NFYB_domain"/>
</dbReference>
<protein>
    <submittedName>
        <fullName evidence="5">Histone-fold-containing protein</fullName>
    </submittedName>
</protein>
<organism evidence="5 6">
    <name type="scientific">Aspergillus leporis</name>
    <dbReference type="NCBI Taxonomy" id="41062"/>
    <lineage>
        <taxon>Eukaryota</taxon>
        <taxon>Fungi</taxon>
        <taxon>Dikarya</taxon>
        <taxon>Ascomycota</taxon>
        <taxon>Pezizomycotina</taxon>
        <taxon>Eurotiomycetes</taxon>
        <taxon>Eurotiomycetidae</taxon>
        <taxon>Eurotiales</taxon>
        <taxon>Aspergillaceae</taxon>
        <taxon>Aspergillus</taxon>
        <taxon>Aspergillus subgen. Circumdati</taxon>
    </lineage>
</organism>
<keyword evidence="2" id="KW-0539">Nucleus</keyword>
<dbReference type="Pfam" id="PF00808">
    <property type="entry name" value="CBFD_NFYB_HMF"/>
    <property type="match status" value="1"/>
</dbReference>
<evidence type="ECO:0000256" key="1">
    <source>
        <dbReference type="ARBA" id="ARBA00004123"/>
    </source>
</evidence>
<dbReference type="InterPro" id="IPR050568">
    <property type="entry name" value="Transcr_DNA_Rep_Reg"/>
</dbReference>
<evidence type="ECO:0000313" key="5">
    <source>
        <dbReference type="EMBL" id="KAB8078824.1"/>
    </source>
</evidence>
<dbReference type="PANTHER" id="PTHR10252">
    <property type="entry name" value="HISTONE-LIKE TRANSCRIPTION FACTOR CCAAT-RELATED"/>
    <property type="match status" value="1"/>
</dbReference>
<dbReference type="OrthoDB" id="636685at2759"/>
<feature type="region of interest" description="Disordered" evidence="3">
    <location>
        <begin position="112"/>
        <end position="195"/>
    </location>
</feature>
<dbReference type="CDD" id="cd23645">
    <property type="entry name" value="HFD_Dpb3-like"/>
    <property type="match status" value="1"/>
</dbReference>
<evidence type="ECO:0000256" key="2">
    <source>
        <dbReference type="ARBA" id="ARBA00023242"/>
    </source>
</evidence>
<name>A0A5N5XH07_9EURO</name>
<evidence type="ECO:0000313" key="6">
    <source>
        <dbReference type="Proteomes" id="UP000326565"/>
    </source>
</evidence>
<dbReference type="InterPro" id="IPR009072">
    <property type="entry name" value="Histone-fold"/>
</dbReference>
<sequence>MAPKEKSTSESASSHEITGQSALPISRIKKIIQLDDDIVQCSSNATFVIAMATEMFIQYLTEQGHNVVKSERKPRKLIQYKDLATAVSRIDNLEFLSDVIPKTTTYKQFKEKRAKEASREIEVEKGQRTLNGAIPHANGESAHQEDTPAIEEKASKSPRTPVVMHATGAVSTLVVDRTVDNQRKGDDGDVEMADQ</sequence>
<dbReference type="EMBL" id="ML732155">
    <property type="protein sequence ID" value="KAB8078824.1"/>
    <property type="molecule type" value="Genomic_DNA"/>
</dbReference>
<dbReference type="GO" id="GO:0008623">
    <property type="term" value="C:CHRAC"/>
    <property type="evidence" value="ECO:0007669"/>
    <property type="project" value="TreeGrafter"/>
</dbReference>
<dbReference type="SUPFAM" id="SSF47113">
    <property type="entry name" value="Histone-fold"/>
    <property type="match status" value="1"/>
</dbReference>
<dbReference type="Proteomes" id="UP000326565">
    <property type="component" value="Unassembled WGS sequence"/>
</dbReference>
<evidence type="ECO:0000256" key="3">
    <source>
        <dbReference type="SAM" id="MobiDB-lite"/>
    </source>
</evidence>
<feature type="compositionally biased region" description="Basic and acidic residues" evidence="3">
    <location>
        <begin position="177"/>
        <end position="187"/>
    </location>
</feature>
<dbReference type="GO" id="GO:0046982">
    <property type="term" value="F:protein heterodimerization activity"/>
    <property type="evidence" value="ECO:0007669"/>
    <property type="project" value="InterPro"/>
</dbReference>
<feature type="compositionally biased region" description="Basic and acidic residues" evidence="3">
    <location>
        <begin position="142"/>
        <end position="155"/>
    </location>
</feature>
<dbReference type="GO" id="GO:0006261">
    <property type="term" value="P:DNA-templated DNA replication"/>
    <property type="evidence" value="ECO:0007669"/>
    <property type="project" value="TreeGrafter"/>
</dbReference>
<dbReference type="AlphaFoldDB" id="A0A5N5XH07"/>
<reference evidence="5 6" key="1">
    <citation type="submission" date="2019-04" db="EMBL/GenBank/DDBJ databases">
        <title>Friends and foes A comparative genomics study of 23 Aspergillus species from section Flavi.</title>
        <authorList>
            <consortium name="DOE Joint Genome Institute"/>
            <person name="Kjaerbolling I."/>
            <person name="Vesth T."/>
            <person name="Frisvad J.C."/>
            <person name="Nybo J.L."/>
            <person name="Theobald S."/>
            <person name="Kildgaard S."/>
            <person name="Isbrandt T."/>
            <person name="Kuo A."/>
            <person name="Sato A."/>
            <person name="Lyhne E.K."/>
            <person name="Kogle M.E."/>
            <person name="Wiebenga A."/>
            <person name="Kun R.S."/>
            <person name="Lubbers R.J."/>
            <person name="Makela M.R."/>
            <person name="Barry K."/>
            <person name="Chovatia M."/>
            <person name="Clum A."/>
            <person name="Daum C."/>
            <person name="Haridas S."/>
            <person name="He G."/>
            <person name="LaButti K."/>
            <person name="Lipzen A."/>
            <person name="Mondo S."/>
            <person name="Riley R."/>
            <person name="Salamov A."/>
            <person name="Simmons B.A."/>
            <person name="Magnuson J.K."/>
            <person name="Henrissat B."/>
            <person name="Mortensen U.H."/>
            <person name="Larsen T.O."/>
            <person name="Devries R.P."/>
            <person name="Grigoriev I.V."/>
            <person name="Machida M."/>
            <person name="Baker S.E."/>
            <person name="Andersen M.R."/>
        </authorList>
    </citation>
    <scope>NUCLEOTIDE SEQUENCE [LARGE SCALE GENOMIC DNA]</scope>
    <source>
        <strain evidence="5 6">CBS 151.66</strain>
    </source>
</reference>
<feature type="compositionally biased region" description="Basic and acidic residues" evidence="3">
    <location>
        <begin position="112"/>
        <end position="127"/>
    </location>
</feature>
<dbReference type="Gene3D" id="1.10.20.10">
    <property type="entry name" value="Histone, subunit A"/>
    <property type="match status" value="1"/>
</dbReference>
<keyword evidence="6" id="KW-1185">Reference proteome</keyword>
<feature type="domain" description="Transcription factor CBF/NF-Y/archaeal histone" evidence="4">
    <location>
        <begin position="23"/>
        <end position="87"/>
    </location>
</feature>